<sequence>MPPIPLTFSVREADGSWIVSGTVAQASEVVDLLTHSANGTVVVMDLATTSFWSPARELWDPSLVAAEVGVECVVHRVGAWAAATPGLSDELLVMRRSDLPRFLDGSWSPYELSIIDVPDRPNAARLDEIALAVGTASFDGPVLPHLADSRVWYRGHDDCFLRIETTDPAMPVSVFGRLLALSARSSLTGGDTARSSVAVPQPDTTLTARLIHESPRWLGIVDDSADPESRTARILLSALPEPWRLGGRPPEQVDHTATFDLGRGTWEFVAGR</sequence>
<gene>
    <name evidence="1" type="ORF">AB0C36_38090</name>
</gene>
<dbReference type="Proteomes" id="UP001551482">
    <property type="component" value="Unassembled WGS sequence"/>
</dbReference>
<evidence type="ECO:0000313" key="1">
    <source>
        <dbReference type="EMBL" id="MEU8139296.1"/>
    </source>
</evidence>
<protein>
    <submittedName>
        <fullName evidence="1">Uncharacterized protein</fullName>
    </submittedName>
</protein>
<accession>A0ABV3DUB4</accession>
<name>A0ABV3DUB4_9ACTN</name>
<evidence type="ECO:0000313" key="2">
    <source>
        <dbReference type="Proteomes" id="UP001551482"/>
    </source>
</evidence>
<reference evidence="1 2" key="1">
    <citation type="submission" date="2024-06" db="EMBL/GenBank/DDBJ databases">
        <title>The Natural Products Discovery Center: Release of the First 8490 Sequenced Strains for Exploring Actinobacteria Biosynthetic Diversity.</title>
        <authorList>
            <person name="Kalkreuter E."/>
            <person name="Kautsar S.A."/>
            <person name="Yang D."/>
            <person name="Bader C.D."/>
            <person name="Teijaro C.N."/>
            <person name="Fluegel L."/>
            <person name="Davis C.M."/>
            <person name="Simpson J.R."/>
            <person name="Lauterbach L."/>
            <person name="Steele A.D."/>
            <person name="Gui C."/>
            <person name="Meng S."/>
            <person name="Li G."/>
            <person name="Viehrig K."/>
            <person name="Ye F."/>
            <person name="Su P."/>
            <person name="Kiefer A.F."/>
            <person name="Nichols A."/>
            <person name="Cepeda A.J."/>
            <person name="Yan W."/>
            <person name="Fan B."/>
            <person name="Jiang Y."/>
            <person name="Adhikari A."/>
            <person name="Zheng C.-J."/>
            <person name="Schuster L."/>
            <person name="Cowan T.M."/>
            <person name="Smanski M.J."/>
            <person name="Chevrette M.G."/>
            <person name="De Carvalho L.P.S."/>
            <person name="Shen B."/>
        </authorList>
    </citation>
    <scope>NUCLEOTIDE SEQUENCE [LARGE SCALE GENOMIC DNA]</scope>
    <source>
        <strain evidence="1 2">NPDC048946</strain>
    </source>
</reference>
<comment type="caution">
    <text evidence="1">The sequence shown here is derived from an EMBL/GenBank/DDBJ whole genome shotgun (WGS) entry which is preliminary data.</text>
</comment>
<dbReference type="EMBL" id="JBEZFP010000165">
    <property type="protein sequence ID" value="MEU8139296.1"/>
    <property type="molecule type" value="Genomic_DNA"/>
</dbReference>
<proteinExistence type="predicted"/>
<organism evidence="1 2">
    <name type="scientific">Streptodolium elevatio</name>
    <dbReference type="NCBI Taxonomy" id="3157996"/>
    <lineage>
        <taxon>Bacteria</taxon>
        <taxon>Bacillati</taxon>
        <taxon>Actinomycetota</taxon>
        <taxon>Actinomycetes</taxon>
        <taxon>Kitasatosporales</taxon>
        <taxon>Streptomycetaceae</taxon>
        <taxon>Streptodolium</taxon>
    </lineage>
</organism>
<dbReference type="RefSeq" id="WP_358363305.1">
    <property type="nucleotide sequence ID" value="NZ_JBEZFP010000165.1"/>
</dbReference>
<keyword evidence="2" id="KW-1185">Reference proteome</keyword>